<dbReference type="UniPathway" id="UPA00537">
    <property type="reaction ID" value="UER00594"/>
</dbReference>
<dbReference type="EC" id="6.3.1.20" evidence="4"/>
<dbReference type="EMBL" id="LT594502">
    <property type="protein sequence ID" value="SBT80676.1"/>
    <property type="molecule type" value="Genomic_DNA"/>
</dbReference>
<protein>
    <recommendedName>
        <fullName evidence="4">lipoate--protein ligase</fullName>
        <ecNumber evidence="4">6.3.1.20</ecNumber>
    </recommendedName>
</protein>
<dbReference type="InterPro" id="IPR045864">
    <property type="entry name" value="aa-tRNA-synth_II/BPL/LPL"/>
</dbReference>
<organism evidence="10 11">
    <name type="scientific">Plasmodium malariae</name>
    <dbReference type="NCBI Taxonomy" id="5858"/>
    <lineage>
        <taxon>Eukaryota</taxon>
        <taxon>Sar</taxon>
        <taxon>Alveolata</taxon>
        <taxon>Apicomplexa</taxon>
        <taxon>Aconoidasida</taxon>
        <taxon>Haemosporida</taxon>
        <taxon>Plasmodiidae</taxon>
        <taxon>Plasmodium</taxon>
        <taxon>Plasmodium (Plasmodium)</taxon>
    </lineage>
</organism>
<evidence type="ECO:0000256" key="1">
    <source>
        <dbReference type="ARBA" id="ARBA00005085"/>
    </source>
</evidence>
<evidence type="ECO:0000256" key="6">
    <source>
        <dbReference type="ARBA" id="ARBA00022741"/>
    </source>
</evidence>
<dbReference type="Proteomes" id="UP000219799">
    <property type="component" value="Chromosome 14"/>
</dbReference>
<dbReference type="Pfam" id="PF21948">
    <property type="entry name" value="LplA-B_cat"/>
    <property type="match status" value="1"/>
</dbReference>
<comment type="catalytic activity">
    <reaction evidence="8">
        <text>L-lysyl-[lipoyl-carrier protein] + (R)-lipoate + ATP = N(6)-[(R)-lipoyl]-L-lysyl-[lipoyl-carrier protein] + AMP + diphosphate + H(+)</text>
        <dbReference type="Rhea" id="RHEA:49288"/>
        <dbReference type="Rhea" id="RHEA-COMP:10500"/>
        <dbReference type="Rhea" id="RHEA-COMP:10502"/>
        <dbReference type="ChEBI" id="CHEBI:15378"/>
        <dbReference type="ChEBI" id="CHEBI:29969"/>
        <dbReference type="ChEBI" id="CHEBI:30616"/>
        <dbReference type="ChEBI" id="CHEBI:33019"/>
        <dbReference type="ChEBI" id="CHEBI:83088"/>
        <dbReference type="ChEBI" id="CHEBI:83099"/>
        <dbReference type="ChEBI" id="CHEBI:456215"/>
        <dbReference type="EC" id="6.3.1.20"/>
    </reaction>
</comment>
<dbReference type="GO" id="GO:0017118">
    <property type="term" value="F:lipoyltransferase activity"/>
    <property type="evidence" value="ECO:0007669"/>
    <property type="project" value="TreeGrafter"/>
</dbReference>
<evidence type="ECO:0000256" key="3">
    <source>
        <dbReference type="ARBA" id="ARBA00008242"/>
    </source>
</evidence>
<accession>A0A1C3L2H1</accession>
<dbReference type="GO" id="GO:0016979">
    <property type="term" value="F:lipoate-protein ligase activity"/>
    <property type="evidence" value="ECO:0007669"/>
    <property type="project" value="UniProtKB-EC"/>
</dbReference>
<dbReference type="PANTHER" id="PTHR12561">
    <property type="entry name" value="LIPOATE-PROTEIN LIGASE"/>
    <property type="match status" value="1"/>
</dbReference>
<dbReference type="AlphaFoldDB" id="A0A1C3L2H1"/>
<evidence type="ECO:0000256" key="5">
    <source>
        <dbReference type="ARBA" id="ARBA00022598"/>
    </source>
</evidence>
<sequence>MKGIFSSLRRWYSSGKKKKRANPVILISNNRNIHFNLSLEIFLLNNYNDLLKYLNVNTIEKFNEPVLFLWRNNKSIIIGKNQNIWSECDLKNIKKDDVLVARRFTGGGAVYHDLGNVCFTFLNNNVNTSNNFSIIVNTLKNHFNINAKIQGRNDITVNNLKCSGSAFKKVRGVFLHHGTILVNLEKNVLSKYLTPDKMKYLKHGVNSVSARTVNLKEINENITCENLSIALIKEFNAFYGNYCNEKNSNQNGQNYDYYWEKGEKTDKDMQEKSHLISNKAKDSITVEIKENNVDENMRNDSSIQVSKDNIYNLINSSFITPNNFNIHYIDTNDNITKNPEFLKYYNLLKDWDWCYGKTPKFQNKLCKQFNFGKVEICFNVYNGVIKDGNIFSDSLDVNLIDQLKSIFNKDIKYSKENINIFLQNLQVENKGSLAEITPWILQEL</sequence>
<dbReference type="PANTHER" id="PTHR12561:SF3">
    <property type="entry name" value="LIPOYLTRANSFERASE 1, MITOCHONDRIAL"/>
    <property type="match status" value="1"/>
</dbReference>
<dbReference type="InterPro" id="IPR004562">
    <property type="entry name" value="LipoylTrfase_LipoateP_Ligase"/>
</dbReference>
<dbReference type="Pfam" id="PF10437">
    <property type="entry name" value="Lip_prot_lig_C"/>
    <property type="match status" value="1"/>
</dbReference>
<dbReference type="VEuPathDB" id="PlasmoDB:PmUG01_14031300"/>
<evidence type="ECO:0000313" key="10">
    <source>
        <dbReference type="EMBL" id="SBT80676.1"/>
    </source>
</evidence>
<feature type="domain" description="BPL/LPL catalytic" evidence="9">
    <location>
        <begin position="61"/>
        <end position="243"/>
    </location>
</feature>
<dbReference type="SUPFAM" id="SSF55681">
    <property type="entry name" value="Class II aaRS and biotin synthetases"/>
    <property type="match status" value="1"/>
</dbReference>
<comment type="pathway">
    <text evidence="1">Protein modification; protein lipoylation via exogenous pathway; protein N(6)-(lipoyl)lysine from lipoate: step 2/2.</text>
</comment>
<dbReference type="InterPro" id="IPR019491">
    <property type="entry name" value="Lipoate_protein_ligase_C"/>
</dbReference>
<dbReference type="PROSITE" id="PS51733">
    <property type="entry name" value="BPL_LPL_CATALYTIC"/>
    <property type="match status" value="1"/>
</dbReference>
<dbReference type="GO" id="GO:0005524">
    <property type="term" value="F:ATP binding"/>
    <property type="evidence" value="ECO:0007669"/>
    <property type="project" value="UniProtKB-KW"/>
</dbReference>
<evidence type="ECO:0000256" key="8">
    <source>
        <dbReference type="ARBA" id="ARBA00048037"/>
    </source>
</evidence>
<reference evidence="10 11" key="1">
    <citation type="submission" date="2016-06" db="EMBL/GenBank/DDBJ databases">
        <authorList>
            <consortium name="Pathogen Informatics"/>
        </authorList>
    </citation>
    <scope>NUCLEOTIDE SEQUENCE [LARGE SCALE GENOMIC DNA]</scope>
    <source>
        <strain evidence="10">PmlGA01</strain>
    </source>
</reference>
<keyword evidence="6" id="KW-0547">Nucleotide-binding</keyword>
<evidence type="ECO:0000256" key="4">
    <source>
        <dbReference type="ARBA" id="ARBA00012367"/>
    </source>
</evidence>
<dbReference type="Gene3D" id="3.30.930.10">
    <property type="entry name" value="Bira Bifunctional Protein, Domain 2"/>
    <property type="match status" value="1"/>
</dbReference>
<dbReference type="SUPFAM" id="SSF82649">
    <property type="entry name" value="SufE/NifU"/>
    <property type="match status" value="1"/>
</dbReference>
<gene>
    <name evidence="10" type="primary">LipL1</name>
    <name evidence="10" type="ORF">PMLGA01_140017000</name>
</gene>
<keyword evidence="7" id="KW-0067">ATP-binding</keyword>
<dbReference type="GO" id="GO:0005737">
    <property type="term" value="C:cytoplasm"/>
    <property type="evidence" value="ECO:0007669"/>
    <property type="project" value="TreeGrafter"/>
</dbReference>
<comment type="similarity">
    <text evidence="3">Belongs to the LplA family.</text>
</comment>
<dbReference type="Gene3D" id="3.30.390.50">
    <property type="entry name" value="CO dehydrogenase flavoprotein, C-terminal domain"/>
    <property type="match status" value="1"/>
</dbReference>
<evidence type="ECO:0000259" key="9">
    <source>
        <dbReference type="PROSITE" id="PS51733"/>
    </source>
</evidence>
<evidence type="ECO:0000256" key="7">
    <source>
        <dbReference type="ARBA" id="ARBA00022840"/>
    </source>
</evidence>
<dbReference type="InterPro" id="IPR004143">
    <property type="entry name" value="BPL_LPL_catalytic"/>
</dbReference>
<dbReference type="CDD" id="cd16443">
    <property type="entry name" value="LplA"/>
    <property type="match status" value="1"/>
</dbReference>
<dbReference type="GO" id="GO:0009249">
    <property type="term" value="P:protein lipoylation"/>
    <property type="evidence" value="ECO:0007669"/>
    <property type="project" value="InterPro"/>
</dbReference>
<comment type="pathway">
    <text evidence="2">Protein modification; protein lipoylation via exogenous pathway; protein N(6)-(lipoyl)lysine from lipoate: step 1/2.</text>
</comment>
<keyword evidence="5 10" id="KW-0436">Ligase</keyword>
<evidence type="ECO:0000256" key="2">
    <source>
        <dbReference type="ARBA" id="ARBA00005124"/>
    </source>
</evidence>
<name>A0A1C3L2H1_PLAMA</name>
<proteinExistence type="inferred from homology"/>
<evidence type="ECO:0000313" key="11">
    <source>
        <dbReference type="Proteomes" id="UP000219799"/>
    </source>
</evidence>